<proteinExistence type="predicted"/>
<dbReference type="InterPro" id="IPR043128">
    <property type="entry name" value="Rev_trsase/Diguanyl_cyclase"/>
</dbReference>
<dbReference type="EMBL" id="AFYH01103433">
    <property type="status" value="NOT_ANNOTATED_CDS"/>
    <property type="molecule type" value="Genomic_DNA"/>
</dbReference>
<sequence length="401" mass="45301">QFLSQSVSFLGMTIGKDGRTPLQEKVIAIQNLPLPTCASALCSFLGLVNYSRDFIPNYAGIARPLYSLLQKGVEWVWTSQHTKAVEVLKQALIQPPALFCLDAGKLFRLEVAFSDAALSAVLAQDRHGKIYPVAYTRRVLTAVEERFSPCEKAVLATFWAVKHFTFIVGTQKIILVSKHTPTKYLCSDRIKDGTVSNAHLTHWTLLPKDRILEVSKGPALLLLTTLLYKGETHTCSIPDDLEQREKHQRKWLPITQRQERSTRSSWQPMLWSRWPLRSAYAFSLIPHGKNAESVPLWVVPKAVRSELLYVVHDLPTGGHLGVEMTLQRLQDVAWWPEMGKDVEHYCNNCIAYAQNTPCRAKKKAKLRSQRSMGPWNNIWADYIGPLLRTTKSTTARCNPGG</sequence>
<dbReference type="Pfam" id="PF17921">
    <property type="entry name" value="Integrase_H2C2"/>
    <property type="match status" value="1"/>
</dbReference>
<dbReference type="SUPFAM" id="SSF56672">
    <property type="entry name" value="DNA/RNA polymerases"/>
    <property type="match status" value="1"/>
</dbReference>
<dbReference type="AlphaFoldDB" id="H3AVX4"/>
<dbReference type="HOGENOM" id="CLU_000384_33_2_1"/>
<evidence type="ECO:0000256" key="1">
    <source>
        <dbReference type="ARBA" id="ARBA00023268"/>
    </source>
</evidence>
<keyword evidence="6" id="KW-1185">Reference proteome</keyword>
<feature type="domain" description="Integrase zinc-binding" evidence="4">
    <location>
        <begin position="299"/>
        <end position="356"/>
    </location>
</feature>
<dbReference type="Gene3D" id="3.10.20.370">
    <property type="match status" value="1"/>
</dbReference>
<accession>H3AVX4</accession>
<dbReference type="InterPro" id="IPR041577">
    <property type="entry name" value="RT_RNaseH_2"/>
</dbReference>
<evidence type="ECO:0000259" key="3">
    <source>
        <dbReference type="Pfam" id="PF17919"/>
    </source>
</evidence>
<feature type="domain" description="Reverse transcriptase/retrotransposon-derived protein RNase H-like" evidence="3">
    <location>
        <begin position="77"/>
        <end position="174"/>
    </location>
</feature>
<dbReference type="FunFam" id="1.10.340.70:FF:000001">
    <property type="entry name" value="Retrovirus-related Pol polyprotein from transposon gypsy-like Protein"/>
    <property type="match status" value="1"/>
</dbReference>
<dbReference type="FunFam" id="3.30.70.270:FF:000063">
    <property type="entry name" value="Zinc knuckle domaincontaining protein"/>
    <property type="match status" value="1"/>
</dbReference>
<keyword evidence="1" id="KW-0511">Multifunctional enzyme</keyword>
<organism evidence="5 6">
    <name type="scientific">Latimeria chalumnae</name>
    <name type="common">Coelacanth</name>
    <dbReference type="NCBI Taxonomy" id="7897"/>
    <lineage>
        <taxon>Eukaryota</taxon>
        <taxon>Metazoa</taxon>
        <taxon>Chordata</taxon>
        <taxon>Craniata</taxon>
        <taxon>Vertebrata</taxon>
        <taxon>Euteleostomi</taxon>
        <taxon>Coelacanthiformes</taxon>
        <taxon>Coelacanthidae</taxon>
        <taxon>Latimeria</taxon>
    </lineage>
</organism>
<dbReference type="EMBL" id="AFYH01103434">
    <property type="status" value="NOT_ANNOTATED_CDS"/>
    <property type="molecule type" value="Genomic_DNA"/>
</dbReference>
<reference evidence="6" key="1">
    <citation type="submission" date="2011-08" db="EMBL/GenBank/DDBJ databases">
        <title>The draft genome of Latimeria chalumnae.</title>
        <authorList>
            <person name="Di Palma F."/>
            <person name="Alfoldi J."/>
            <person name="Johnson J."/>
            <person name="Berlin A."/>
            <person name="Gnerre S."/>
            <person name="Jaffe D."/>
            <person name="MacCallum I."/>
            <person name="Young S."/>
            <person name="Walker B.J."/>
            <person name="Lander E."/>
            <person name="Lindblad-Toh K."/>
        </authorList>
    </citation>
    <scope>NUCLEOTIDE SEQUENCE [LARGE SCALE GENOMIC DNA]</scope>
    <source>
        <strain evidence="6">Wild caught</strain>
    </source>
</reference>
<reference evidence="5" key="3">
    <citation type="submission" date="2025-09" db="UniProtKB">
        <authorList>
            <consortium name="Ensembl"/>
        </authorList>
    </citation>
    <scope>IDENTIFICATION</scope>
</reference>
<dbReference type="Proteomes" id="UP000008672">
    <property type="component" value="Unassembled WGS sequence"/>
</dbReference>
<evidence type="ECO:0000256" key="2">
    <source>
        <dbReference type="ARBA" id="ARBA00039658"/>
    </source>
</evidence>
<evidence type="ECO:0000313" key="6">
    <source>
        <dbReference type="Proteomes" id="UP000008672"/>
    </source>
</evidence>
<dbReference type="Gene3D" id="1.10.340.70">
    <property type="match status" value="1"/>
</dbReference>
<reference evidence="5" key="2">
    <citation type="submission" date="2025-08" db="UniProtKB">
        <authorList>
            <consortium name="Ensembl"/>
        </authorList>
    </citation>
    <scope>IDENTIFICATION</scope>
</reference>
<dbReference type="Ensembl" id="ENSLACT00000013892.1">
    <property type="protein sequence ID" value="ENSLACP00000013795.1"/>
    <property type="gene ID" value="ENSLACG00000012143.1"/>
</dbReference>
<dbReference type="InterPro" id="IPR043502">
    <property type="entry name" value="DNA/RNA_pol_sf"/>
</dbReference>
<evidence type="ECO:0000313" key="5">
    <source>
        <dbReference type="Ensembl" id="ENSLACP00000013795.1"/>
    </source>
</evidence>
<dbReference type="InterPro" id="IPR050951">
    <property type="entry name" value="Retrovirus_Pol_polyprotein"/>
</dbReference>
<dbReference type="InterPro" id="IPR041588">
    <property type="entry name" value="Integrase_H2C2"/>
</dbReference>
<dbReference type="PANTHER" id="PTHR37984">
    <property type="entry name" value="PROTEIN CBG26694"/>
    <property type="match status" value="1"/>
</dbReference>
<dbReference type="GeneTree" id="ENSGT01140000282569"/>
<dbReference type="PANTHER" id="PTHR37984:SF5">
    <property type="entry name" value="PROTEIN NYNRIN-LIKE"/>
    <property type="match status" value="1"/>
</dbReference>
<evidence type="ECO:0000259" key="4">
    <source>
        <dbReference type="Pfam" id="PF17921"/>
    </source>
</evidence>
<dbReference type="Pfam" id="PF17919">
    <property type="entry name" value="RT_RNaseH_2"/>
    <property type="match status" value="1"/>
</dbReference>
<dbReference type="Gene3D" id="3.30.70.270">
    <property type="match status" value="1"/>
</dbReference>
<protein>
    <recommendedName>
        <fullName evidence="2">Gypsy retrotransposon integrase-like protein 1</fullName>
    </recommendedName>
</protein>
<name>H3AVX4_LATCH</name>